<reference evidence="4" key="3">
    <citation type="submission" date="2025-05" db="UniProtKB">
        <authorList>
            <consortium name="Ensembl"/>
        </authorList>
    </citation>
    <scope>IDENTIFICATION</scope>
</reference>
<gene>
    <name evidence="3" type="ORF">GSTENG00004471001</name>
</gene>
<dbReference type="InterPro" id="IPR048278">
    <property type="entry name" value="PFN"/>
</dbReference>
<evidence type="ECO:0000313" key="5">
    <source>
        <dbReference type="Proteomes" id="UP000007303"/>
    </source>
</evidence>
<evidence type="ECO:0000256" key="1">
    <source>
        <dbReference type="ARBA" id="ARBA00010058"/>
    </source>
</evidence>
<dbReference type="GeneTree" id="ENSGT00940000172390"/>
<accession>Q4TA25</accession>
<evidence type="ECO:0000256" key="2">
    <source>
        <dbReference type="RuleBase" id="RU003909"/>
    </source>
</evidence>
<dbReference type="PANTHER" id="PTHR13936">
    <property type="entry name" value="PROFILIN"/>
    <property type="match status" value="1"/>
</dbReference>
<organism evidence="3">
    <name type="scientific">Tetraodon nigroviridis</name>
    <name type="common">Spotted green pufferfish</name>
    <name type="synonym">Chelonodon nigroviridis</name>
    <dbReference type="NCBI Taxonomy" id="99883"/>
    <lineage>
        <taxon>Eukaryota</taxon>
        <taxon>Metazoa</taxon>
        <taxon>Chordata</taxon>
        <taxon>Craniata</taxon>
        <taxon>Vertebrata</taxon>
        <taxon>Euteleostomi</taxon>
        <taxon>Actinopterygii</taxon>
        <taxon>Neopterygii</taxon>
        <taxon>Teleostei</taxon>
        <taxon>Neoteleostei</taxon>
        <taxon>Acanthomorphata</taxon>
        <taxon>Eupercaria</taxon>
        <taxon>Tetraodontiformes</taxon>
        <taxon>Tetradontoidea</taxon>
        <taxon>Tetraodontidae</taxon>
        <taxon>Tetraodon</taxon>
    </lineage>
</organism>
<reference evidence="3" key="2">
    <citation type="submission" date="2004-02" db="EMBL/GenBank/DDBJ databases">
        <authorList>
            <consortium name="Genoscope"/>
            <consortium name="Whitehead Institute Centre for Genome Research"/>
        </authorList>
    </citation>
    <scope>NUCLEOTIDE SEQUENCE</scope>
</reference>
<evidence type="ECO:0000313" key="3">
    <source>
        <dbReference type="EMBL" id="CAF90257.1"/>
    </source>
</evidence>
<dbReference type="SUPFAM" id="SSF55770">
    <property type="entry name" value="Profilin (actin-binding protein)"/>
    <property type="match status" value="1"/>
</dbReference>
<dbReference type="GO" id="GO:0032233">
    <property type="term" value="P:positive regulation of actin filament bundle assembly"/>
    <property type="evidence" value="ECO:0007669"/>
    <property type="project" value="TreeGrafter"/>
</dbReference>
<dbReference type="KEGG" id="tng:GSTEN00004471G001"/>
<evidence type="ECO:0000313" key="4">
    <source>
        <dbReference type="Ensembl" id="ENSTNIP00000005630.1"/>
    </source>
</evidence>
<comment type="similarity">
    <text evidence="1 2">Belongs to the profilin family.</text>
</comment>
<dbReference type="Gene3D" id="3.30.450.30">
    <property type="entry name" value="Dynein light chain 2a, cytoplasmic"/>
    <property type="match status" value="1"/>
</dbReference>
<sequence>MSWEGYLTRLKGTDGSGTQPIAEAAIWGQNPLSVWATTDGLKDIKAEELQLLSKDRHALQQGMTIGGHRCVLLRDDLDTEDIFTINLKTRADAQGNRYCISIGKSKQAFIIVKGALSAQGGQVPNMMYGVLKYLRESGY</sequence>
<dbReference type="EMBL" id="CAAE01007470">
    <property type="protein sequence ID" value="CAF90257.1"/>
    <property type="molecule type" value="Genomic_DNA"/>
</dbReference>
<dbReference type="AlphaFoldDB" id="Q4TA25"/>
<protein>
    <recommendedName>
        <fullName evidence="2">Profilin</fullName>
    </recommendedName>
</protein>
<dbReference type="InterPro" id="IPR005455">
    <property type="entry name" value="PFN_euk"/>
</dbReference>
<keyword evidence="2" id="KW-0009">Actin-binding</keyword>
<reference evidence="3 5" key="1">
    <citation type="journal article" date="2004" name="Nature">
        <title>Genome duplication in the teleost fish Tetraodon nigroviridis reveals the early vertebrate proto-karyotype.</title>
        <authorList>
            <person name="Jaillon O."/>
            <person name="Aury J.-M."/>
            <person name="Brunet F."/>
            <person name="Petit J.-L."/>
            <person name="Stange-Thomann N."/>
            <person name="Mauceli E."/>
            <person name="Bouneau L."/>
            <person name="Fischer C."/>
            <person name="Ozouf-Costaz C."/>
            <person name="Bernot A."/>
            <person name="Nicaud S."/>
            <person name="Jaffe D."/>
            <person name="Fisher S."/>
            <person name="Lutfalla G."/>
            <person name="Dossat C."/>
            <person name="Segurens B."/>
            <person name="Dasilva C."/>
            <person name="Salanoubat M."/>
            <person name="Levy M."/>
            <person name="Boudet N."/>
            <person name="Castellano S."/>
            <person name="Anthouard V."/>
            <person name="Jubin C."/>
            <person name="Castelli V."/>
            <person name="Katinka M."/>
            <person name="Vacherie B."/>
            <person name="Biemont C."/>
            <person name="Skalli Z."/>
            <person name="Cattolico L."/>
            <person name="Poulain J."/>
            <person name="De Berardinis V."/>
            <person name="Cruaud C."/>
            <person name="Duprat S."/>
            <person name="Brottier P."/>
            <person name="Coutanceau J.-P."/>
            <person name="Gouzy J."/>
            <person name="Parra G."/>
            <person name="Lardier G."/>
            <person name="Chapple C."/>
            <person name="McKernan K.J."/>
            <person name="McEwan P."/>
            <person name="Bosak S."/>
            <person name="Kellis M."/>
            <person name="Volff J.-N."/>
            <person name="Guigo R."/>
            <person name="Zody M.C."/>
            <person name="Mesirov J."/>
            <person name="Lindblad-Toh K."/>
            <person name="Birren B."/>
            <person name="Nusbaum C."/>
            <person name="Kahn D."/>
            <person name="Robinson-Rechavi M."/>
            <person name="Laudet V."/>
            <person name="Schachter V."/>
            <person name="Quetier F."/>
            <person name="Saurin W."/>
            <person name="Scarpelli C."/>
            <person name="Wincker P."/>
            <person name="Lander E.S."/>
            <person name="Weissenbach J."/>
            <person name="Roest Crollius H."/>
        </authorList>
    </citation>
    <scope>NUCLEOTIDE SEQUENCE [LARGE SCALE GENOMIC DNA]</scope>
</reference>
<dbReference type="SMART" id="SM00392">
    <property type="entry name" value="PROF"/>
    <property type="match status" value="1"/>
</dbReference>
<dbReference type="OMA" id="VEQAAIC"/>
<dbReference type="HOGENOM" id="CLU_123405_1_0_1"/>
<dbReference type="STRING" id="99883.ENSTNIP00000005630"/>
<name>Q4TA25_TETNG</name>
<proteinExistence type="inferred from homology"/>
<dbReference type="InterPro" id="IPR036140">
    <property type="entry name" value="PFN_sf"/>
</dbReference>
<keyword evidence="5" id="KW-1185">Reference proteome</keyword>
<dbReference type="PANTHER" id="PTHR13936:SF17">
    <property type="entry name" value="PROFILIN"/>
    <property type="match status" value="1"/>
</dbReference>
<dbReference type="Ensembl" id="ENSTNIT00000005778.1">
    <property type="protein sequence ID" value="ENSTNIP00000005630.1"/>
    <property type="gene ID" value="ENSTNIG00000003060.1"/>
</dbReference>
<dbReference type="Pfam" id="PF00235">
    <property type="entry name" value="Profilin"/>
    <property type="match status" value="1"/>
</dbReference>
<dbReference type="GO" id="GO:0003779">
    <property type="term" value="F:actin binding"/>
    <property type="evidence" value="ECO:0007669"/>
    <property type="project" value="UniProtKB-KW"/>
</dbReference>
<dbReference type="OrthoDB" id="421374at2759"/>
<dbReference type="Proteomes" id="UP000007303">
    <property type="component" value="Unassembled WGS sequence"/>
</dbReference>
<dbReference type="GO" id="GO:0005737">
    <property type="term" value="C:cytoplasm"/>
    <property type="evidence" value="ECO:0007669"/>
    <property type="project" value="TreeGrafter"/>
</dbReference>
<dbReference type="GO" id="GO:0030833">
    <property type="term" value="P:regulation of actin filament polymerization"/>
    <property type="evidence" value="ECO:0007669"/>
    <property type="project" value="TreeGrafter"/>
</dbReference>